<dbReference type="Proteomes" id="UP001234989">
    <property type="component" value="Chromosome 1"/>
</dbReference>
<reference evidence="1" key="1">
    <citation type="submission" date="2023-08" db="EMBL/GenBank/DDBJ databases">
        <title>A de novo genome assembly of Solanum verrucosum Schlechtendal, a Mexican diploid species geographically isolated from the other diploid A-genome species in potato relatives.</title>
        <authorList>
            <person name="Hosaka K."/>
        </authorList>
    </citation>
    <scope>NUCLEOTIDE SEQUENCE</scope>
    <source>
        <tissue evidence="1">Young leaves</tissue>
    </source>
</reference>
<organism evidence="1 2">
    <name type="scientific">Solanum verrucosum</name>
    <dbReference type="NCBI Taxonomy" id="315347"/>
    <lineage>
        <taxon>Eukaryota</taxon>
        <taxon>Viridiplantae</taxon>
        <taxon>Streptophyta</taxon>
        <taxon>Embryophyta</taxon>
        <taxon>Tracheophyta</taxon>
        <taxon>Spermatophyta</taxon>
        <taxon>Magnoliopsida</taxon>
        <taxon>eudicotyledons</taxon>
        <taxon>Gunneridae</taxon>
        <taxon>Pentapetalae</taxon>
        <taxon>asterids</taxon>
        <taxon>lamiids</taxon>
        <taxon>Solanales</taxon>
        <taxon>Solanaceae</taxon>
        <taxon>Solanoideae</taxon>
        <taxon>Solaneae</taxon>
        <taxon>Solanum</taxon>
    </lineage>
</organism>
<sequence>MLRRVLFVGCILLERSGRRDPSGILEEHRLGVVESGGDEGEEGCGYFREPDRIHAGAHYYINHSSRKEGGSRTFIRVGEASGLDILEFIYIPVTNLRAHEKCLPVLRYAGGNLDKW</sequence>
<dbReference type="EMBL" id="CP133612">
    <property type="protein sequence ID" value="WMV06636.1"/>
    <property type="molecule type" value="Genomic_DNA"/>
</dbReference>
<name>A0AAF0T655_SOLVR</name>
<accession>A0AAF0T655</accession>
<evidence type="ECO:0000313" key="2">
    <source>
        <dbReference type="Proteomes" id="UP001234989"/>
    </source>
</evidence>
<evidence type="ECO:0000313" key="1">
    <source>
        <dbReference type="EMBL" id="WMV06636.1"/>
    </source>
</evidence>
<dbReference type="AlphaFoldDB" id="A0AAF0T655"/>
<protein>
    <submittedName>
        <fullName evidence="1">Uncharacterized protein</fullName>
    </submittedName>
</protein>
<gene>
    <name evidence="1" type="ORF">MTR67_000021</name>
</gene>
<proteinExistence type="predicted"/>
<keyword evidence="2" id="KW-1185">Reference proteome</keyword>